<dbReference type="EMBL" id="LRGB01002190">
    <property type="protein sequence ID" value="KZS08672.1"/>
    <property type="molecule type" value="Genomic_DNA"/>
</dbReference>
<dbReference type="Proteomes" id="UP000076858">
    <property type="component" value="Unassembled WGS sequence"/>
</dbReference>
<accession>A0A164RHZ1</accession>
<keyword evidence="2" id="KW-1185">Reference proteome</keyword>
<organism evidence="1 2">
    <name type="scientific">Daphnia magna</name>
    <dbReference type="NCBI Taxonomy" id="35525"/>
    <lineage>
        <taxon>Eukaryota</taxon>
        <taxon>Metazoa</taxon>
        <taxon>Ecdysozoa</taxon>
        <taxon>Arthropoda</taxon>
        <taxon>Crustacea</taxon>
        <taxon>Branchiopoda</taxon>
        <taxon>Diplostraca</taxon>
        <taxon>Cladocera</taxon>
        <taxon>Anomopoda</taxon>
        <taxon>Daphniidae</taxon>
        <taxon>Daphnia</taxon>
    </lineage>
</organism>
<dbReference type="AlphaFoldDB" id="A0A164RHZ1"/>
<sequence length="80" mass="9125">MAFFLQLEPAKWISIPFPAYSFPSCDGVLTFNVPLMRRGCKPLVPICPIFSPCRRDRSKYYTNSSSNCLMLEQSTSLLIE</sequence>
<comment type="caution">
    <text evidence="1">The sequence shown here is derived from an EMBL/GenBank/DDBJ whole genome shotgun (WGS) entry which is preliminary data.</text>
</comment>
<evidence type="ECO:0000313" key="1">
    <source>
        <dbReference type="EMBL" id="KZS08672.1"/>
    </source>
</evidence>
<evidence type="ECO:0000313" key="2">
    <source>
        <dbReference type="Proteomes" id="UP000076858"/>
    </source>
</evidence>
<name>A0A164RHZ1_9CRUS</name>
<reference evidence="1 2" key="1">
    <citation type="submission" date="2016-03" db="EMBL/GenBank/DDBJ databases">
        <title>EvidentialGene: Evidence-directed Construction of Genes on Genomes.</title>
        <authorList>
            <person name="Gilbert D.G."/>
            <person name="Choi J.-H."/>
            <person name="Mockaitis K."/>
            <person name="Colbourne J."/>
            <person name="Pfrender M."/>
        </authorList>
    </citation>
    <scope>NUCLEOTIDE SEQUENCE [LARGE SCALE GENOMIC DNA]</scope>
    <source>
        <strain evidence="1 2">Xinb3</strain>
        <tissue evidence="1">Complete organism</tissue>
    </source>
</reference>
<gene>
    <name evidence="1" type="ORF">APZ42_027359</name>
</gene>
<proteinExistence type="predicted"/>
<protein>
    <submittedName>
        <fullName evidence="1">Uncharacterized protein</fullName>
    </submittedName>
</protein>